<dbReference type="GO" id="GO:0003677">
    <property type="term" value="F:DNA binding"/>
    <property type="evidence" value="ECO:0007669"/>
    <property type="project" value="InterPro"/>
</dbReference>
<dbReference type="GO" id="GO:0005829">
    <property type="term" value="C:cytosol"/>
    <property type="evidence" value="ECO:0007669"/>
    <property type="project" value="TreeGrafter"/>
</dbReference>
<dbReference type="CDD" id="cd09204">
    <property type="entry name" value="PLDc_N_DEXD_b2"/>
    <property type="match status" value="1"/>
</dbReference>
<feature type="domain" description="PLD phosphodiesterase" evidence="1">
    <location>
        <begin position="117"/>
        <end position="147"/>
    </location>
</feature>
<dbReference type="OrthoDB" id="9802848at2"/>
<dbReference type="PANTHER" id="PTHR47396:SF1">
    <property type="entry name" value="ATP-DEPENDENT HELICASE IRC3-RELATED"/>
    <property type="match status" value="1"/>
</dbReference>
<keyword evidence="4" id="KW-0378">Hydrolase</keyword>
<dbReference type="Pfam" id="PF26350">
    <property type="entry name" value="DUF8090"/>
    <property type="match status" value="1"/>
</dbReference>
<gene>
    <name evidence="4" type="ORF">FC36_GL000468</name>
</gene>
<dbReference type="Pfam" id="PF00271">
    <property type="entry name" value="Helicase_C"/>
    <property type="match status" value="1"/>
</dbReference>
<dbReference type="InterPro" id="IPR001736">
    <property type="entry name" value="PLipase_D/transphosphatidylase"/>
</dbReference>
<protein>
    <submittedName>
        <fullName evidence="4">DNA RNA helicase</fullName>
    </submittedName>
</protein>
<proteinExistence type="predicted"/>
<dbReference type="EMBL" id="AZFH01000096">
    <property type="protein sequence ID" value="KRL79520.1"/>
    <property type="molecule type" value="Genomic_DNA"/>
</dbReference>
<sequence length="979" mass="112559">MNKINEMKAAVLNSFLDKEKYQDSATYAARLIANERQENMHDQLKYELQSCQSFTFAVAFVTEGALLDLKVWLQDLAHQGIQGRILTSTYQNFNHPKVFTELAKLPNVEVRIYQPPKQGGFHAKGYLFDHGDYQVAMIGSSNLTERALTINKEWNLRVTSHENGQLTADLAQQIETDWEKATPLTAEWIAEYRRTWVSPFRDTKRAKIAQIGDLVAENVEAEKYATIRPNQMQAEALHQLQKSRLAMKHKALVISATGTGKTYLGAFDVAAYKPKRFLFIVHREQILQKALESFHQVIGGSRDNFGIWSGNHKQNHARYLFATIQTISKEANLRQFTREEFDYILVDEAHRAGAQSYQKVLAYFQPHFLLGMTATPERSDDENIYELFDYNVAYEIRLQDALNEDMLAPFHYVGLKDYEYQGEIVDDQTPLAHLVSEERVDYVLEQSRYYGHAGEKLYGLVFVSRKEEAQKIAELLTQKGYPAQSLTGADSQEARLAAIAKLERGELAYLVTVDIFNEGIDIPFINQVIMMRQTQSAIVFVQQLGRGLRKAKGKDYLTVIDFIGNYKNNYLIPVALTGDNSRTKDGVREKVNLEPTQGISTINFTQVAKDLIFKQLEKQRNPFKQEIIDDFHELKRRLGRIPLMTDFIKNNMVEPQALLDSLSKRGNYNDFLQKIVKEEGVKLGEYENKVLDFLTQELSNGKRAQELLLLKKLLSHKKVAKKDFAEQLQKQGYLADEATLSSVERVLNLDFYTPMTIKDLTKTQRYRYGNEPFVELVAGDYQLTPTLRQALKSDSGFWKLAFDAIQAGILQAKNYQPEVKLTVNKRYKRTDVCRLLNWERQISGQNIGGYYLENQTCPIFVTYHKNEDISETIKYEDEFLSNTVMHCYTKNNRTLGKGETNKMFAGVSDGAPSNRYYLFVKESDAEGKDFLYLGECEVVKDSLRQEYRTIKGKQHPIVSYDVRLQTPVQQGFYHNLIQK</sequence>
<dbReference type="PROSITE" id="PS51192">
    <property type="entry name" value="HELICASE_ATP_BIND_1"/>
    <property type="match status" value="1"/>
</dbReference>
<dbReference type="CDD" id="cd18799">
    <property type="entry name" value="SF2_C_EcoAI-like"/>
    <property type="match status" value="1"/>
</dbReference>
<feature type="domain" description="Helicase C-terminal" evidence="3">
    <location>
        <begin position="435"/>
        <end position="599"/>
    </location>
</feature>
<dbReference type="InterPro" id="IPR021835">
    <property type="entry name" value="DUF3427"/>
</dbReference>
<dbReference type="Gene3D" id="3.40.50.300">
    <property type="entry name" value="P-loop containing nucleotide triphosphate hydrolases"/>
    <property type="match status" value="2"/>
</dbReference>
<dbReference type="PROSITE" id="PS51194">
    <property type="entry name" value="HELICASE_CTER"/>
    <property type="match status" value="1"/>
</dbReference>
<dbReference type="PANTHER" id="PTHR47396">
    <property type="entry name" value="TYPE I RESTRICTION ENZYME ECOKI R PROTEIN"/>
    <property type="match status" value="1"/>
</dbReference>
<organism evidence="4 5">
    <name type="scientific">Ligilactobacillus equi DSM 15833 = JCM 10991</name>
    <dbReference type="NCBI Taxonomy" id="1423740"/>
    <lineage>
        <taxon>Bacteria</taxon>
        <taxon>Bacillati</taxon>
        <taxon>Bacillota</taxon>
        <taxon>Bacilli</taxon>
        <taxon>Lactobacillales</taxon>
        <taxon>Lactobacillaceae</taxon>
        <taxon>Ligilactobacillus</taxon>
    </lineage>
</organism>
<dbReference type="RefSeq" id="WP_156409537.1">
    <property type="nucleotide sequence ID" value="NZ_AZFH01000096.1"/>
</dbReference>
<dbReference type="AlphaFoldDB" id="A0A0R1TED4"/>
<dbReference type="InterPro" id="IPR006935">
    <property type="entry name" value="Helicase/UvrB_N"/>
</dbReference>
<evidence type="ECO:0000313" key="4">
    <source>
        <dbReference type="EMBL" id="KRL79520.1"/>
    </source>
</evidence>
<dbReference type="Pfam" id="PF11907">
    <property type="entry name" value="DUF3427"/>
    <property type="match status" value="1"/>
</dbReference>
<dbReference type="InterPro" id="IPR025202">
    <property type="entry name" value="PLD-like_dom"/>
</dbReference>
<dbReference type="Pfam" id="PF04851">
    <property type="entry name" value="ResIII"/>
    <property type="match status" value="1"/>
</dbReference>
<dbReference type="SMART" id="SM00487">
    <property type="entry name" value="DEXDc"/>
    <property type="match status" value="1"/>
</dbReference>
<dbReference type="Pfam" id="PF13091">
    <property type="entry name" value="PLDc_2"/>
    <property type="match status" value="1"/>
</dbReference>
<keyword evidence="4" id="KW-0547">Nucleotide-binding</keyword>
<dbReference type="GO" id="GO:0005524">
    <property type="term" value="F:ATP binding"/>
    <property type="evidence" value="ECO:0007669"/>
    <property type="project" value="InterPro"/>
</dbReference>
<dbReference type="InterPro" id="IPR001650">
    <property type="entry name" value="Helicase_C-like"/>
</dbReference>
<dbReference type="GO" id="GO:0006793">
    <property type="term" value="P:phosphorus metabolic process"/>
    <property type="evidence" value="ECO:0007669"/>
    <property type="project" value="UniProtKB-ARBA"/>
</dbReference>
<dbReference type="SUPFAM" id="SSF56024">
    <property type="entry name" value="Phospholipase D/nuclease"/>
    <property type="match status" value="1"/>
</dbReference>
<dbReference type="Proteomes" id="UP000051048">
    <property type="component" value="Unassembled WGS sequence"/>
</dbReference>
<dbReference type="PROSITE" id="PS50035">
    <property type="entry name" value="PLD"/>
    <property type="match status" value="1"/>
</dbReference>
<dbReference type="PATRIC" id="fig|1423740.3.peg.504"/>
<evidence type="ECO:0000259" key="2">
    <source>
        <dbReference type="PROSITE" id="PS51192"/>
    </source>
</evidence>
<dbReference type="InterPro" id="IPR050742">
    <property type="entry name" value="Helicase_Restrict-Modif_Enz"/>
</dbReference>
<evidence type="ECO:0000313" key="5">
    <source>
        <dbReference type="Proteomes" id="UP000051048"/>
    </source>
</evidence>
<comment type="caution">
    <text evidence="4">The sequence shown here is derived from an EMBL/GenBank/DDBJ whole genome shotgun (WGS) entry which is preliminary data.</text>
</comment>
<evidence type="ECO:0000259" key="3">
    <source>
        <dbReference type="PROSITE" id="PS51194"/>
    </source>
</evidence>
<keyword evidence="4" id="KW-0347">Helicase</keyword>
<evidence type="ECO:0000259" key="1">
    <source>
        <dbReference type="PROSITE" id="PS50035"/>
    </source>
</evidence>
<name>A0A0R1TED4_9LACO</name>
<dbReference type="GO" id="GO:0016787">
    <property type="term" value="F:hydrolase activity"/>
    <property type="evidence" value="ECO:0007669"/>
    <property type="project" value="InterPro"/>
</dbReference>
<dbReference type="InterPro" id="IPR027417">
    <property type="entry name" value="P-loop_NTPase"/>
</dbReference>
<dbReference type="GO" id="GO:0004386">
    <property type="term" value="F:helicase activity"/>
    <property type="evidence" value="ECO:0007669"/>
    <property type="project" value="UniProtKB-KW"/>
</dbReference>
<dbReference type="Gene3D" id="3.30.870.10">
    <property type="entry name" value="Endonuclease Chain A"/>
    <property type="match status" value="1"/>
</dbReference>
<dbReference type="CDD" id="cd18032">
    <property type="entry name" value="DEXHc_RE_I_III_res"/>
    <property type="match status" value="1"/>
</dbReference>
<dbReference type="InterPro" id="IPR014001">
    <property type="entry name" value="Helicase_ATP-bd"/>
</dbReference>
<dbReference type="SUPFAM" id="SSF52540">
    <property type="entry name" value="P-loop containing nucleoside triphosphate hydrolases"/>
    <property type="match status" value="1"/>
</dbReference>
<reference evidence="4 5" key="1">
    <citation type="journal article" date="2015" name="Genome Announc.">
        <title>Expanding the biotechnology potential of lactobacilli through comparative genomics of 213 strains and associated genera.</title>
        <authorList>
            <person name="Sun Z."/>
            <person name="Harris H.M."/>
            <person name="McCann A."/>
            <person name="Guo C."/>
            <person name="Argimon S."/>
            <person name="Zhang W."/>
            <person name="Yang X."/>
            <person name="Jeffery I.B."/>
            <person name="Cooney J.C."/>
            <person name="Kagawa T.F."/>
            <person name="Liu W."/>
            <person name="Song Y."/>
            <person name="Salvetti E."/>
            <person name="Wrobel A."/>
            <person name="Rasinkangas P."/>
            <person name="Parkhill J."/>
            <person name="Rea M.C."/>
            <person name="O'Sullivan O."/>
            <person name="Ritari J."/>
            <person name="Douillard F.P."/>
            <person name="Paul Ross R."/>
            <person name="Yang R."/>
            <person name="Briner A.E."/>
            <person name="Felis G.E."/>
            <person name="de Vos W.M."/>
            <person name="Barrangou R."/>
            <person name="Klaenhammer T.R."/>
            <person name="Caufield P.W."/>
            <person name="Cui Y."/>
            <person name="Zhang H."/>
            <person name="O'Toole P.W."/>
        </authorList>
    </citation>
    <scope>NUCLEOTIDE SEQUENCE [LARGE SCALE GENOMIC DNA]</scope>
    <source>
        <strain evidence="4 5">DSM 15833</strain>
    </source>
</reference>
<accession>A0A0R1TED4</accession>
<dbReference type="SMART" id="SM00490">
    <property type="entry name" value="HELICc"/>
    <property type="match status" value="1"/>
</dbReference>
<keyword evidence="4" id="KW-0067">ATP-binding</keyword>
<dbReference type="InterPro" id="IPR058403">
    <property type="entry name" value="DUF8090"/>
</dbReference>
<dbReference type="STRING" id="1423740.FC36_GL000468"/>
<feature type="domain" description="Helicase ATP-binding" evidence="2">
    <location>
        <begin position="242"/>
        <end position="394"/>
    </location>
</feature>